<name>A8ZLS7_ACAM1</name>
<keyword evidence="4" id="KW-0479">Metal-binding</keyword>
<evidence type="ECO:0000256" key="9">
    <source>
        <dbReference type="SAM" id="MobiDB-lite"/>
    </source>
</evidence>
<dbReference type="Pfam" id="PF20628">
    <property type="entry name" value="Dyp_perox_C"/>
    <property type="match status" value="1"/>
</dbReference>
<evidence type="ECO:0000256" key="1">
    <source>
        <dbReference type="ARBA" id="ARBA00001970"/>
    </source>
</evidence>
<keyword evidence="12" id="KW-0614">Plasmid</keyword>
<feature type="region of interest" description="Disordered" evidence="9">
    <location>
        <begin position="20"/>
        <end position="39"/>
    </location>
</feature>
<dbReference type="Pfam" id="PF21105">
    <property type="entry name" value="DyP_N"/>
    <property type="match status" value="1"/>
</dbReference>
<comment type="cofactor">
    <cofactor evidence="1">
        <name>heme b</name>
        <dbReference type="ChEBI" id="CHEBI:60344"/>
    </cofactor>
</comment>
<evidence type="ECO:0000259" key="11">
    <source>
        <dbReference type="Pfam" id="PF21105"/>
    </source>
</evidence>
<dbReference type="SMR" id="A8ZLS7"/>
<evidence type="ECO:0000313" key="13">
    <source>
        <dbReference type="Proteomes" id="UP000000268"/>
    </source>
</evidence>
<reference evidence="12 13" key="1">
    <citation type="journal article" date="2008" name="Proc. Natl. Acad. Sci. U.S.A.">
        <title>Niche adaptation and genome expansion in the chlorophyll d-producing cyanobacterium Acaryochloris marina.</title>
        <authorList>
            <person name="Swingley W.D."/>
            <person name="Chen M."/>
            <person name="Cheung P.C."/>
            <person name="Conrad A.L."/>
            <person name="Dejesa L.C."/>
            <person name="Hao J."/>
            <person name="Honchak B.M."/>
            <person name="Karbach L.E."/>
            <person name="Kurdoglu A."/>
            <person name="Lahiri S."/>
            <person name="Mastrian S.D."/>
            <person name="Miyashita H."/>
            <person name="Page L."/>
            <person name="Ramakrishna P."/>
            <person name="Satoh S."/>
            <person name="Sattley W.M."/>
            <person name="Shimada Y."/>
            <person name="Taylor H.L."/>
            <person name="Tomo T."/>
            <person name="Tsuchiya T."/>
            <person name="Wang Z.T."/>
            <person name="Raymond J."/>
            <person name="Mimuro M."/>
            <person name="Blankenship R.E."/>
            <person name="Touchman J.W."/>
        </authorList>
    </citation>
    <scope>NUCLEOTIDE SEQUENCE [LARGE SCALE GENOMIC DNA]</scope>
    <source>
        <strain evidence="13">MBIC 11017</strain>
        <plasmid evidence="13">Plasmid pREB2</plasmid>
    </source>
</reference>
<accession>A8ZLS7</accession>
<keyword evidence="6" id="KW-0560">Oxidoreductase</keyword>
<evidence type="ECO:0000256" key="6">
    <source>
        <dbReference type="ARBA" id="ARBA00023002"/>
    </source>
</evidence>
<dbReference type="NCBIfam" id="TIGR01413">
    <property type="entry name" value="Dyp_perox_fam"/>
    <property type="match status" value="1"/>
</dbReference>
<dbReference type="GO" id="GO:0005829">
    <property type="term" value="C:cytosol"/>
    <property type="evidence" value="ECO:0007669"/>
    <property type="project" value="TreeGrafter"/>
</dbReference>
<gene>
    <name evidence="12" type="ordered locus">AM1_B0386</name>
</gene>
<evidence type="ECO:0000256" key="8">
    <source>
        <dbReference type="ARBA" id="ARBA00025737"/>
    </source>
</evidence>
<dbReference type="InterPro" id="IPR048328">
    <property type="entry name" value="Dyp_perox_C"/>
</dbReference>
<dbReference type="GO" id="GO:0020037">
    <property type="term" value="F:heme binding"/>
    <property type="evidence" value="ECO:0007669"/>
    <property type="project" value="InterPro"/>
</dbReference>
<dbReference type="InterPro" id="IPR049509">
    <property type="entry name" value="DyP_N"/>
</dbReference>
<dbReference type="PANTHER" id="PTHR30521:SF4">
    <property type="entry name" value="DEFERROCHELATASE"/>
    <property type="match status" value="1"/>
</dbReference>
<dbReference type="Proteomes" id="UP000000268">
    <property type="component" value="Plasmid pREB2"/>
</dbReference>
<dbReference type="InterPro" id="IPR006314">
    <property type="entry name" value="Dyp_peroxidase"/>
</dbReference>
<dbReference type="PeroxiBase" id="6785">
    <property type="entry name" value="ACmaDyPrx"/>
</dbReference>
<dbReference type="GO" id="GO:0046872">
    <property type="term" value="F:metal ion binding"/>
    <property type="evidence" value="ECO:0007669"/>
    <property type="project" value="UniProtKB-KW"/>
</dbReference>
<dbReference type="HOGENOM" id="CLU_015125_2_0_3"/>
<evidence type="ECO:0000256" key="4">
    <source>
        <dbReference type="ARBA" id="ARBA00022723"/>
    </source>
</evidence>
<dbReference type="AlphaFoldDB" id="A8ZLS7"/>
<keyword evidence="13" id="KW-1185">Reference proteome</keyword>
<keyword evidence="3" id="KW-0349">Heme</keyword>
<comment type="similarity">
    <text evidence="8">Belongs to the DyP-type peroxidase family.</text>
</comment>
<dbReference type="KEGG" id="amr:AM1_B0386"/>
<feature type="domain" description="DyP dimeric alpha+beta barrel" evidence="11">
    <location>
        <begin position="50"/>
        <end position="210"/>
    </location>
</feature>
<dbReference type="PROSITE" id="PS51404">
    <property type="entry name" value="DYP_PEROXIDASE"/>
    <property type="match status" value="1"/>
</dbReference>
<proteinExistence type="inferred from homology"/>
<evidence type="ECO:0000259" key="10">
    <source>
        <dbReference type="Pfam" id="PF20628"/>
    </source>
</evidence>
<protein>
    <submittedName>
        <fullName evidence="12">Peroxidase family protein, putative</fullName>
    </submittedName>
</protein>
<evidence type="ECO:0000256" key="3">
    <source>
        <dbReference type="ARBA" id="ARBA00022617"/>
    </source>
</evidence>
<dbReference type="RefSeq" id="WP_012167247.1">
    <property type="nucleotide sequence ID" value="NC_009927.1"/>
</dbReference>
<dbReference type="PANTHER" id="PTHR30521">
    <property type="entry name" value="DEFERROCHELATASE/PEROXIDASE"/>
    <property type="match status" value="1"/>
</dbReference>
<evidence type="ECO:0000313" key="12">
    <source>
        <dbReference type="EMBL" id="ABW32104.1"/>
    </source>
</evidence>
<dbReference type="EMBL" id="CP000839">
    <property type="protein sequence ID" value="ABW32104.1"/>
    <property type="molecule type" value="Genomic_DNA"/>
</dbReference>
<evidence type="ECO:0000256" key="5">
    <source>
        <dbReference type="ARBA" id="ARBA00022729"/>
    </source>
</evidence>
<dbReference type="InterPro" id="IPR011008">
    <property type="entry name" value="Dimeric_a/b-barrel"/>
</dbReference>
<keyword evidence="2 12" id="KW-0575">Peroxidase</keyword>
<organism evidence="12 13">
    <name type="scientific">Acaryochloris marina (strain MBIC 11017)</name>
    <dbReference type="NCBI Taxonomy" id="329726"/>
    <lineage>
        <taxon>Bacteria</taxon>
        <taxon>Bacillati</taxon>
        <taxon>Cyanobacteriota</taxon>
        <taxon>Cyanophyceae</taxon>
        <taxon>Acaryochloridales</taxon>
        <taxon>Acaryochloridaceae</taxon>
        <taxon>Acaryochloris</taxon>
    </lineage>
</organism>
<sequence length="561" mass="63008">MDNANFTELKDLFSTIEANIDDTPLEHKPEPSPYDQSADEPIYNEATLSDIQGNLLLGFNTNYEHFLFLSFGVGSSPKQFLRLISPYVSISSAYEVLKFRKIHRQRRAQLGQRETYLSSAWLNLSFSYTGIAKLTSDEEANKFGDDSFRLGMAKRSTFLGDPSDESSPGHQSNWRFGGTNNEIDMMITTAANSKDQLQEFVALIKQHAQDQGIELQYEQPGERLPGKFRGHEHFGFKDGISQPGIRGKLSERPGDFITPRYVAGTDERKDYFAKPGQLLVWPGQFLLGEPRQSTEHLYLKGRIQTNIPGWAKLGSYVVVRRLHQDVSAFWGFVSSTAESLNIDVIEFASRLVGRWPSGAPLMRSPNSELPELGKNAFANNHFLFDDNTSEIEFSDSHYPGDSFPQAKADFLAKVCPHFAHIRKVNPRESVTDLGKPEDNLARMILRRGIPYGPAIAGNPDLSDEDLLLDRGLMFVCYNSSIEDQFEFLQRRWANSAIQPNQGGHDMVIGQNGSTGNRERHIEFPGEHQTTEIKTQQDFVVPTGGEYLFAPAISALNDILAK</sequence>
<evidence type="ECO:0000256" key="7">
    <source>
        <dbReference type="ARBA" id="ARBA00023004"/>
    </source>
</evidence>
<keyword evidence="7" id="KW-0408">Iron</keyword>
<dbReference type="GO" id="GO:0004601">
    <property type="term" value="F:peroxidase activity"/>
    <property type="evidence" value="ECO:0007669"/>
    <property type="project" value="UniProtKB-KW"/>
</dbReference>
<dbReference type="OrthoDB" id="9781066at2"/>
<evidence type="ECO:0000256" key="2">
    <source>
        <dbReference type="ARBA" id="ARBA00022559"/>
    </source>
</evidence>
<keyword evidence="5" id="KW-0732">Signal</keyword>
<dbReference type="SUPFAM" id="SSF54909">
    <property type="entry name" value="Dimeric alpha+beta barrel"/>
    <property type="match status" value="1"/>
</dbReference>
<feature type="domain" description="Dyp-type peroxidase C-terminal" evidence="10">
    <location>
        <begin position="423"/>
        <end position="494"/>
    </location>
</feature>
<geneLocation type="plasmid" evidence="12 13">
    <name>pREB2</name>
</geneLocation>